<dbReference type="SUPFAM" id="SSF51182">
    <property type="entry name" value="RmlC-like cupins"/>
    <property type="match status" value="1"/>
</dbReference>
<dbReference type="InterPro" id="IPR013096">
    <property type="entry name" value="Cupin_2"/>
</dbReference>
<proteinExistence type="predicted"/>
<dbReference type="Proteomes" id="UP000678016">
    <property type="component" value="Chromosome"/>
</dbReference>
<dbReference type="Gene3D" id="1.10.260.40">
    <property type="entry name" value="lambda repressor-like DNA-binding domains"/>
    <property type="match status" value="1"/>
</dbReference>
<reference evidence="3" key="1">
    <citation type="submission" date="2021-05" db="EMBL/GenBank/DDBJ databases">
        <title>Direct Submission.</title>
        <authorList>
            <person name="Li K."/>
            <person name="Gao J."/>
        </authorList>
    </citation>
    <scope>NUCLEOTIDE SEQUENCE [LARGE SCALE GENOMIC DNA]</scope>
    <source>
        <strain evidence="3">HDS12</strain>
    </source>
</reference>
<evidence type="ECO:0000313" key="2">
    <source>
        <dbReference type="EMBL" id="QUX30591.1"/>
    </source>
</evidence>
<dbReference type="InterPro" id="IPR011051">
    <property type="entry name" value="RmlC_Cupin_sf"/>
</dbReference>
<dbReference type="SUPFAM" id="SSF47413">
    <property type="entry name" value="lambda repressor-like DNA-binding domains"/>
    <property type="match status" value="1"/>
</dbReference>
<dbReference type="EMBL" id="CP074132">
    <property type="protein sequence ID" value="QUX30591.1"/>
    <property type="molecule type" value="Genomic_DNA"/>
</dbReference>
<protein>
    <submittedName>
        <fullName evidence="2">2-hydroxypropylphosphonic acid epoxidase</fullName>
    </submittedName>
</protein>
<sequence length="198" mass="21509">MAATPALEETYGQKIKDRREHIKMDRGSFAKMLDLSVDDVAAMEEKGGGELTLEKLTQIAGILGTSTAELTPGFVTDLDEGVRVQMPSDNPVVEGMRDGTEYYTYNCLVRTRTLPNLVPLLLEVNVDDPDKAAFNSGHDAHEIIFCMEGDIHFKWGDPANPKEATIPQGGSFYIAPNVPHTLTATKGSGPAKVVSVNF</sequence>
<dbReference type="RefSeq" id="WP_212643342.1">
    <property type="nucleotide sequence ID" value="NZ_CP074132.1"/>
</dbReference>
<dbReference type="CDD" id="cd20489">
    <property type="entry name" value="cupin_HppE-like_C"/>
    <property type="match status" value="1"/>
</dbReference>
<accession>A0ABX8CC15</accession>
<gene>
    <name evidence="2" type="ORF">KGD83_08820</name>
</gene>
<dbReference type="PROSITE" id="PS50943">
    <property type="entry name" value="HTH_CROC1"/>
    <property type="match status" value="1"/>
</dbReference>
<dbReference type="Pfam" id="PF07883">
    <property type="entry name" value="Cupin_2"/>
    <property type="match status" value="1"/>
</dbReference>
<evidence type="ECO:0000259" key="1">
    <source>
        <dbReference type="PROSITE" id="PS50943"/>
    </source>
</evidence>
<dbReference type="InterPro" id="IPR010982">
    <property type="entry name" value="Lambda_DNA-bd_dom_sf"/>
</dbReference>
<evidence type="ECO:0000313" key="3">
    <source>
        <dbReference type="Proteomes" id="UP000678016"/>
    </source>
</evidence>
<feature type="domain" description="HTH cro/C1-type" evidence="1">
    <location>
        <begin position="45"/>
        <end position="70"/>
    </location>
</feature>
<name>A0ABX8CC15_9ACTN</name>
<dbReference type="InterPro" id="IPR014710">
    <property type="entry name" value="RmlC-like_jellyroll"/>
</dbReference>
<organism evidence="2 3">
    <name type="scientific">Nocardiopsis akebiae</name>
    <dbReference type="NCBI Taxonomy" id="2831968"/>
    <lineage>
        <taxon>Bacteria</taxon>
        <taxon>Bacillati</taxon>
        <taxon>Actinomycetota</taxon>
        <taxon>Actinomycetes</taxon>
        <taxon>Streptosporangiales</taxon>
        <taxon>Nocardiopsidaceae</taxon>
        <taxon>Nocardiopsis</taxon>
    </lineage>
</organism>
<keyword evidence="3" id="KW-1185">Reference proteome</keyword>
<dbReference type="Gene3D" id="2.60.120.10">
    <property type="entry name" value="Jelly Rolls"/>
    <property type="match status" value="1"/>
</dbReference>
<dbReference type="InterPro" id="IPR001387">
    <property type="entry name" value="Cro/C1-type_HTH"/>
</dbReference>